<feature type="domain" description="Ricin B lectin" evidence="1">
    <location>
        <begin position="12"/>
        <end position="90"/>
    </location>
</feature>
<proteinExistence type="predicted"/>
<comment type="caution">
    <text evidence="2">The sequence shown here is derived from an EMBL/GenBank/DDBJ whole genome shotgun (WGS) entry which is preliminary data.</text>
</comment>
<sequence length="160" mass="17752">MYPCDALDGAIVSFLNYGTGTAIDLTEGKPQNGTPIIGYKFHGLENQQWKLEKVDDNPVWPSWMIRNVKTGTYIDLYNGGSGNGTKINGWSGGNNGNLHQLWRLVSADPSGRVFMIQNVGTGTYIDLLNGNPANLAQISGWEGHIQSRNPHQLWRILRIR</sequence>
<evidence type="ECO:0000259" key="1">
    <source>
        <dbReference type="Pfam" id="PF14200"/>
    </source>
</evidence>
<evidence type="ECO:0000313" key="3">
    <source>
        <dbReference type="Proteomes" id="UP000294003"/>
    </source>
</evidence>
<dbReference type="SUPFAM" id="SSF50370">
    <property type="entry name" value="Ricin B-like lectins"/>
    <property type="match status" value="1"/>
</dbReference>
<dbReference type="InterPro" id="IPR000772">
    <property type="entry name" value="Ricin_B_lectin"/>
</dbReference>
<dbReference type="InterPro" id="IPR035992">
    <property type="entry name" value="Ricin_B-like_lectins"/>
</dbReference>
<dbReference type="CDD" id="cd23416">
    <property type="entry name" value="beta-trefoil_Ricin_MOA-like"/>
    <property type="match status" value="1"/>
</dbReference>
<gene>
    <name evidence="2" type="ORF">DL762_005356</name>
</gene>
<organism evidence="2 3">
    <name type="scientific">Monosporascus cannonballus</name>
    <dbReference type="NCBI Taxonomy" id="155416"/>
    <lineage>
        <taxon>Eukaryota</taxon>
        <taxon>Fungi</taxon>
        <taxon>Dikarya</taxon>
        <taxon>Ascomycota</taxon>
        <taxon>Pezizomycotina</taxon>
        <taxon>Sordariomycetes</taxon>
        <taxon>Xylariomycetidae</taxon>
        <taxon>Xylariales</taxon>
        <taxon>Xylariales incertae sedis</taxon>
        <taxon>Monosporascus</taxon>
    </lineage>
</organism>
<feature type="domain" description="Ricin B lectin" evidence="1">
    <location>
        <begin position="99"/>
        <end position="156"/>
    </location>
</feature>
<name>A0ABY0H8B3_9PEZI</name>
<dbReference type="Gene3D" id="2.80.10.50">
    <property type="match status" value="2"/>
</dbReference>
<reference evidence="2 3" key="1">
    <citation type="submission" date="2018-06" db="EMBL/GenBank/DDBJ databases">
        <title>Complete Genomes of Monosporascus.</title>
        <authorList>
            <person name="Robinson A.J."/>
            <person name="Natvig D.O."/>
        </authorList>
    </citation>
    <scope>NUCLEOTIDE SEQUENCE [LARGE SCALE GENOMIC DNA]</scope>
    <source>
        <strain evidence="2 3">CBS 609.92</strain>
    </source>
</reference>
<accession>A0ABY0H8B3</accession>
<dbReference type="Proteomes" id="UP000294003">
    <property type="component" value="Unassembled WGS sequence"/>
</dbReference>
<protein>
    <recommendedName>
        <fullName evidence="1">Ricin B lectin domain-containing protein</fullName>
    </recommendedName>
</protein>
<keyword evidence="3" id="KW-1185">Reference proteome</keyword>
<evidence type="ECO:0000313" key="2">
    <source>
        <dbReference type="EMBL" id="RYO85056.1"/>
    </source>
</evidence>
<dbReference type="Pfam" id="PF14200">
    <property type="entry name" value="RicinB_lectin_2"/>
    <property type="match status" value="2"/>
</dbReference>
<dbReference type="EMBL" id="QJNS01000145">
    <property type="protein sequence ID" value="RYO85056.1"/>
    <property type="molecule type" value="Genomic_DNA"/>
</dbReference>
<dbReference type="PROSITE" id="PS50231">
    <property type="entry name" value="RICIN_B_LECTIN"/>
    <property type="match status" value="1"/>
</dbReference>